<proteinExistence type="predicted"/>
<dbReference type="Proteomes" id="UP000033618">
    <property type="component" value="Unassembled WGS sequence"/>
</dbReference>
<protein>
    <submittedName>
        <fullName evidence="1">Uncharacterized protein</fullName>
    </submittedName>
</protein>
<evidence type="ECO:0000313" key="1">
    <source>
        <dbReference type="EMBL" id="KKB62005.1"/>
    </source>
</evidence>
<gene>
    <name evidence="1" type="ORF">WM40_19705</name>
</gene>
<reference evidence="1 2" key="1">
    <citation type="submission" date="2015-03" db="EMBL/GenBank/DDBJ databases">
        <title>Draft Genome Sequence of Burkholderia andropogonis type strain ICMP2807, isolated from Sorghum bicolor.</title>
        <authorList>
            <person name="Lopes-Santos L."/>
            <person name="Castro D.B."/>
            <person name="Ottoboni L.M."/>
            <person name="Park D."/>
            <person name="Weirc B.S."/>
            <person name="Destefano S.A."/>
        </authorList>
    </citation>
    <scope>NUCLEOTIDE SEQUENCE [LARGE SCALE GENOMIC DNA]</scope>
    <source>
        <strain evidence="1 2">ICMP2807</strain>
    </source>
</reference>
<keyword evidence="2" id="KW-1185">Reference proteome</keyword>
<comment type="caution">
    <text evidence="1">The sequence shown here is derived from an EMBL/GenBank/DDBJ whole genome shotgun (WGS) entry which is preliminary data.</text>
</comment>
<name>A0A0F5JWB7_9BURK</name>
<dbReference type="EMBL" id="LAQU01000026">
    <property type="protein sequence ID" value="KKB62005.1"/>
    <property type="molecule type" value="Genomic_DNA"/>
</dbReference>
<accession>A0A0F5JWB7</accession>
<organism evidence="1 2">
    <name type="scientific">Robbsia andropogonis</name>
    <dbReference type="NCBI Taxonomy" id="28092"/>
    <lineage>
        <taxon>Bacteria</taxon>
        <taxon>Pseudomonadati</taxon>
        <taxon>Pseudomonadota</taxon>
        <taxon>Betaproteobacteria</taxon>
        <taxon>Burkholderiales</taxon>
        <taxon>Burkholderiaceae</taxon>
        <taxon>Robbsia</taxon>
    </lineage>
</organism>
<evidence type="ECO:0000313" key="2">
    <source>
        <dbReference type="Proteomes" id="UP000033618"/>
    </source>
</evidence>
<sequence length="91" mass="10620">MLETEFSQIELALANAMHQFDARDRCRGICEPFEAKHRVRSRFDVSMALLNQIVQILRGLDLRVFGQRVIDLHFPHRAVRGSVTVERDSLW</sequence>
<dbReference type="AlphaFoldDB" id="A0A0F5JWB7"/>